<protein>
    <submittedName>
        <fullName evidence="3">Beta strand repeat-containing protein</fullName>
    </submittedName>
</protein>
<dbReference type="EMBL" id="JBHZOL010000086">
    <property type="protein sequence ID" value="MFE4107446.1"/>
    <property type="molecule type" value="Genomic_DNA"/>
</dbReference>
<dbReference type="Proteomes" id="UP001600165">
    <property type="component" value="Unassembled WGS sequence"/>
</dbReference>
<evidence type="ECO:0000256" key="1">
    <source>
        <dbReference type="SAM" id="MobiDB-lite"/>
    </source>
</evidence>
<sequence length="1141" mass="115084">MQSLFKDLQGTNHRQQSKFIVVKKALSLAGTLLVSGSLIPSQLLFPIQTAYAQDASACPVVGKDGTGTISGIVNTYYAGASETVVAAGVTSIPVGAINPNGNQTPIQKGDLLIVIQMQDADINSTNTDAYGDGVGGDVSSDTSIAPPALGASGYTSLNNTGLYEYVIADGPISGGSIPIQGTTQYSYRNQTATATHGQRTYQVVRVPQYSSATVTGTLTTAAQWNGASGGIVAVDVAQQLTFAPGSVVDVNGLGFRGGGSNPNGDADNDNGGSQSPSPFRTTSQGLNQGIDAPKGEGIAGTPRIVSIQPFGAFNVRSSTVTTDLGAANYPNGDEGRGAPGNAGGGGNEHNSGGGGGANGGNGGRGGRSYNGHAQAGRTPPQYDVYVGGFGGKALSADPLRLMLGGGGGAGDTNDQAKPSGAGGGGGGMVIIRAGSISGNGVVNARGADGIDSPAGSLPDAGGGGGAGGTVLVATASGNVGGLTVNAAGGVGGDLNENNTVELDGPGGGGGGGVVYATGGITANLGGGSSGIVTNNTGSRNNTSNGATAGTAGVVQQVSLTDLTTSIAGSVNTCFDYGDAPDSYGTDKLAGNSGNSDPVGPSHTVVSGIYLGTTPPDREADAAKPLDGSGDGAEDDGITLPTLTDGDTSYTLPANRIVATGTGTLHAWVDFNNNNTFESGEYKSVAINAGTPAGDLTWSGIVVNGSPDSITYARFRFTSDPSLNANTPGGAASDGEVEDYQVAIAPSPSTGGSVCISPSSSTFNTANYSYNTPLQNSQPLSFFNGTMNFSAFLSGSGTWANGVQVQADGFIGDYLYLQPQTVPDYIPTNNEATYVLSFPTPLTSFSMIGSGLNSSDGTTIFASYQGTPIQITAANFSNLSPGMTLKDTNGDGQSDTVVSSSTTGGTDVNSNTYTLTISVPVDNITIISGKDEVGNNSTATIGLHTFQYCYEAAPPATDPGLRLVKRITAINGDRSQNPNDSTPLNTVVADPNSADDDDPGWPSGFLLGQINAGVVKPDDELEYTIYFLSSGTTDIRKVNICDLVPTYTTYVAGSGELTFGTNAPVSWDDSRNTDEGEYFAPNTTVAHSDVPGVGICRADRNSGQDFPSTENSNGALWVQVDKINTPLSAGVYGYIRFRVTVD</sequence>
<feature type="region of interest" description="Disordered" evidence="1">
    <location>
        <begin position="613"/>
        <end position="634"/>
    </location>
</feature>
<evidence type="ECO:0000313" key="3">
    <source>
        <dbReference type="EMBL" id="MFE4107446.1"/>
    </source>
</evidence>
<dbReference type="RefSeq" id="WP_377966163.1">
    <property type="nucleotide sequence ID" value="NZ_JBHZOL010000086.1"/>
</dbReference>
<feature type="compositionally biased region" description="Gly residues" evidence="1">
    <location>
        <begin position="337"/>
        <end position="368"/>
    </location>
</feature>
<comment type="caution">
    <text evidence="3">The sequence shown here is derived from an EMBL/GenBank/DDBJ whole genome shotgun (WGS) entry which is preliminary data.</text>
</comment>
<reference evidence="3 4" key="1">
    <citation type="submission" date="2024-10" db="EMBL/GenBank/DDBJ databases">
        <authorList>
            <person name="Ratan Roy A."/>
            <person name="Morales Sandoval P.H."/>
            <person name="De Los Santos Villalobos S."/>
            <person name="Chakraborty S."/>
            <person name="Mukherjee J."/>
        </authorList>
    </citation>
    <scope>NUCLEOTIDE SEQUENCE [LARGE SCALE GENOMIC DNA]</scope>
    <source>
        <strain evidence="3 4">S1</strain>
    </source>
</reference>
<gene>
    <name evidence="3" type="ORF">ACFVKH_14225</name>
</gene>
<feature type="region of interest" description="Disordered" evidence="1">
    <location>
        <begin position="253"/>
        <end position="300"/>
    </location>
</feature>
<feature type="region of interest" description="Disordered" evidence="1">
    <location>
        <begin position="324"/>
        <end position="377"/>
    </location>
</feature>
<dbReference type="InterPro" id="IPR045474">
    <property type="entry name" value="GEVED"/>
</dbReference>
<name>A0ABW6IGX8_9CYAN</name>
<keyword evidence="4" id="KW-1185">Reference proteome</keyword>
<feature type="compositionally biased region" description="Polar residues" evidence="1">
    <location>
        <begin position="276"/>
        <end position="287"/>
    </location>
</feature>
<proteinExistence type="predicted"/>
<evidence type="ECO:0000313" key="4">
    <source>
        <dbReference type="Proteomes" id="UP001600165"/>
    </source>
</evidence>
<evidence type="ECO:0000259" key="2">
    <source>
        <dbReference type="Pfam" id="PF20009"/>
    </source>
</evidence>
<dbReference type="Pfam" id="PF20009">
    <property type="entry name" value="GEVED"/>
    <property type="match status" value="1"/>
</dbReference>
<accession>A0ABW6IGX8</accession>
<organism evidence="3 4">
    <name type="scientific">Almyronema epifaneia S1</name>
    <dbReference type="NCBI Taxonomy" id="2991925"/>
    <lineage>
        <taxon>Bacteria</taxon>
        <taxon>Bacillati</taxon>
        <taxon>Cyanobacteriota</taxon>
        <taxon>Cyanophyceae</taxon>
        <taxon>Nodosilineales</taxon>
        <taxon>Nodosilineaceae</taxon>
        <taxon>Almyronema</taxon>
        <taxon>Almyronema epifaneia</taxon>
    </lineage>
</organism>
<feature type="compositionally biased region" description="Low complexity" evidence="1">
    <location>
        <begin position="262"/>
        <end position="275"/>
    </location>
</feature>
<feature type="domain" description="GEVED" evidence="2">
    <location>
        <begin position="664"/>
        <end position="741"/>
    </location>
</feature>